<feature type="transmembrane region" description="Helical" evidence="9">
    <location>
        <begin position="170"/>
        <end position="188"/>
    </location>
</feature>
<gene>
    <name evidence="11" type="ORF">DME_LOCUS3844</name>
</gene>
<proteinExistence type="inferred from homology"/>
<keyword evidence="5 8" id="KW-0406">Ion transport</keyword>
<dbReference type="Proteomes" id="UP000038040">
    <property type="component" value="Unplaced"/>
</dbReference>
<dbReference type="GO" id="GO:0030322">
    <property type="term" value="P:stabilization of membrane potential"/>
    <property type="evidence" value="ECO:0007669"/>
    <property type="project" value="TreeGrafter"/>
</dbReference>
<evidence type="ECO:0000256" key="6">
    <source>
        <dbReference type="ARBA" id="ARBA00023136"/>
    </source>
</evidence>
<keyword evidence="7 8" id="KW-0407">Ion channel</keyword>
<comment type="similarity">
    <text evidence="8">Belongs to the two pore domain potassium channel (TC 1.A.1.8) family.</text>
</comment>
<keyword evidence="2 8" id="KW-0813">Transport</keyword>
<dbReference type="PANTHER" id="PTHR11003:SF310">
    <property type="entry name" value="UNCOORDINATED PROTEIN 58"/>
    <property type="match status" value="1"/>
</dbReference>
<evidence type="ECO:0000313" key="12">
    <source>
        <dbReference type="Proteomes" id="UP000038040"/>
    </source>
</evidence>
<dbReference type="OrthoDB" id="5916454at2759"/>
<reference evidence="11 13" key="2">
    <citation type="submission" date="2018-11" db="EMBL/GenBank/DDBJ databases">
        <authorList>
            <consortium name="Pathogen Informatics"/>
        </authorList>
    </citation>
    <scope>NUCLEOTIDE SEQUENCE [LARGE SCALE GENOMIC DNA]</scope>
</reference>
<protein>
    <submittedName>
        <fullName evidence="14">Uncoordinated protein 58</fullName>
    </submittedName>
</protein>
<dbReference type="InterPro" id="IPR003280">
    <property type="entry name" value="2pore_dom_K_chnl"/>
</dbReference>
<feature type="transmembrane region" description="Helical" evidence="9">
    <location>
        <begin position="200"/>
        <end position="218"/>
    </location>
</feature>
<dbReference type="GO" id="GO:0022841">
    <property type="term" value="F:potassium ion leak channel activity"/>
    <property type="evidence" value="ECO:0007669"/>
    <property type="project" value="TreeGrafter"/>
</dbReference>
<evidence type="ECO:0000256" key="5">
    <source>
        <dbReference type="ARBA" id="ARBA00023065"/>
    </source>
</evidence>
<dbReference type="SUPFAM" id="SSF81324">
    <property type="entry name" value="Voltage-gated potassium channels"/>
    <property type="match status" value="2"/>
</dbReference>
<evidence type="ECO:0000259" key="10">
    <source>
        <dbReference type="Pfam" id="PF07885"/>
    </source>
</evidence>
<feature type="transmembrane region" description="Helical" evidence="9">
    <location>
        <begin position="335"/>
        <end position="357"/>
    </location>
</feature>
<accession>A0A0N4UQR9</accession>
<dbReference type="EMBL" id="UYYG01000199">
    <property type="protein sequence ID" value="VDN53871.1"/>
    <property type="molecule type" value="Genomic_DNA"/>
</dbReference>
<dbReference type="Pfam" id="PF07885">
    <property type="entry name" value="Ion_trans_2"/>
    <property type="match status" value="2"/>
</dbReference>
<dbReference type="PRINTS" id="PR01333">
    <property type="entry name" value="2POREKCHANEL"/>
</dbReference>
<evidence type="ECO:0000256" key="4">
    <source>
        <dbReference type="ARBA" id="ARBA00022989"/>
    </source>
</evidence>
<keyword evidence="13" id="KW-1185">Reference proteome</keyword>
<dbReference type="Gene3D" id="1.10.287.70">
    <property type="match status" value="1"/>
</dbReference>
<dbReference type="AlphaFoldDB" id="A0A0N4UQR9"/>
<dbReference type="WBParaSite" id="DME_0001037401-mRNA-1">
    <property type="protein sequence ID" value="DME_0001037401-mRNA-1"/>
    <property type="gene ID" value="DME_0001037401"/>
</dbReference>
<keyword evidence="3 8" id="KW-0812">Transmembrane</keyword>
<dbReference type="InterPro" id="IPR013099">
    <property type="entry name" value="K_chnl_dom"/>
</dbReference>
<keyword evidence="4 9" id="KW-1133">Transmembrane helix</keyword>
<feature type="transmembrane region" description="Helical" evidence="9">
    <location>
        <begin position="278"/>
        <end position="301"/>
    </location>
</feature>
<evidence type="ECO:0000313" key="11">
    <source>
        <dbReference type="EMBL" id="VDN53871.1"/>
    </source>
</evidence>
<evidence type="ECO:0000256" key="7">
    <source>
        <dbReference type="ARBA" id="ARBA00023303"/>
    </source>
</evidence>
<dbReference type="PANTHER" id="PTHR11003">
    <property type="entry name" value="POTASSIUM CHANNEL, SUBFAMILY K"/>
    <property type="match status" value="1"/>
</dbReference>
<evidence type="ECO:0000313" key="14">
    <source>
        <dbReference type="WBParaSite" id="DME_0001037401-mRNA-1"/>
    </source>
</evidence>
<evidence type="ECO:0000256" key="8">
    <source>
        <dbReference type="RuleBase" id="RU003857"/>
    </source>
</evidence>
<dbReference type="FunFam" id="1.10.287.70:FF:000329">
    <property type="entry name" value="Uncoordinated protein 58"/>
    <property type="match status" value="1"/>
</dbReference>
<name>A0A0N4UQR9_DRAME</name>
<dbReference type="GO" id="GO:0005886">
    <property type="term" value="C:plasma membrane"/>
    <property type="evidence" value="ECO:0007669"/>
    <property type="project" value="TreeGrafter"/>
</dbReference>
<feature type="transmembrane region" description="Helical" evidence="9">
    <location>
        <begin position="66"/>
        <end position="86"/>
    </location>
</feature>
<dbReference type="GO" id="GO:0015271">
    <property type="term" value="F:outward rectifier potassium channel activity"/>
    <property type="evidence" value="ECO:0007669"/>
    <property type="project" value="TreeGrafter"/>
</dbReference>
<feature type="transmembrane region" description="Helical" evidence="9">
    <location>
        <begin position="308"/>
        <end position="329"/>
    </location>
</feature>
<reference evidence="14" key="1">
    <citation type="submission" date="2017-02" db="UniProtKB">
        <authorList>
            <consortium name="WormBaseParasite"/>
        </authorList>
    </citation>
    <scope>IDENTIFICATION</scope>
</reference>
<dbReference type="STRING" id="318479.A0A0N4UQR9"/>
<dbReference type="Proteomes" id="UP000274756">
    <property type="component" value="Unassembled WGS sequence"/>
</dbReference>
<comment type="subcellular location">
    <subcellularLocation>
        <location evidence="1">Membrane</location>
        <topology evidence="1">Multi-pass membrane protein</topology>
    </subcellularLocation>
</comment>
<evidence type="ECO:0000256" key="3">
    <source>
        <dbReference type="ARBA" id="ARBA00022692"/>
    </source>
</evidence>
<evidence type="ECO:0000256" key="9">
    <source>
        <dbReference type="SAM" id="Phobius"/>
    </source>
</evidence>
<sequence length="491" mass="56288">MNNKDILDHVGARWDGLPISSQSALLDADDGAVKIQDSMKEDQEAQPKKTCTQQIIKFIKIMIPHVMLVMVLIGYLCLGAWILMMLETKTELMARSRKLVRLTNIMTNFTADSWRILNDAQTGARITKYNEWSQIFKEYMLTISEAVDDRRPIRKELQRADDLSNMHNKWTFPTALLYVLTVLTTCGYGEVSVDTDLGKIFAVGFALIGIPLMFITAADIGKFLSETLLRFVSSWNRMVHKIKQICCRRRYARRKTSQSTVNSENLDMFGIDGTDEKLWFPIGAYVSCICLYCSMGSAMFINWERSWSFIHAFHFGFNLIVTVGLGDIVVIDYLFLSLIVAFVIVGLSVVTMCVDLASTHLKAYFTRIHYFGRAKRFLGMSEDLREIVALLGAMRRKKGGKLACHLYESLPSIRGQGDLQVTWDDVRDFLDNELRDRPFEPHELLMKLRFIDETSSGMSTIRHNSFQSDFFRDAEYLRRITAIRPEQPAFL</sequence>
<evidence type="ECO:0000256" key="1">
    <source>
        <dbReference type="ARBA" id="ARBA00004141"/>
    </source>
</evidence>
<evidence type="ECO:0000256" key="2">
    <source>
        <dbReference type="ARBA" id="ARBA00022448"/>
    </source>
</evidence>
<feature type="domain" description="Potassium channel" evidence="10">
    <location>
        <begin position="168"/>
        <end position="225"/>
    </location>
</feature>
<organism evidence="12 14">
    <name type="scientific">Dracunculus medinensis</name>
    <name type="common">Guinea worm</name>
    <dbReference type="NCBI Taxonomy" id="318479"/>
    <lineage>
        <taxon>Eukaryota</taxon>
        <taxon>Metazoa</taxon>
        <taxon>Ecdysozoa</taxon>
        <taxon>Nematoda</taxon>
        <taxon>Chromadorea</taxon>
        <taxon>Rhabditida</taxon>
        <taxon>Spirurina</taxon>
        <taxon>Dracunculoidea</taxon>
        <taxon>Dracunculidae</taxon>
        <taxon>Dracunculus</taxon>
    </lineage>
</organism>
<evidence type="ECO:0000313" key="13">
    <source>
        <dbReference type="Proteomes" id="UP000274756"/>
    </source>
</evidence>
<keyword evidence="6 9" id="KW-0472">Membrane</keyword>
<feature type="domain" description="Potassium channel" evidence="10">
    <location>
        <begin position="288"/>
        <end position="355"/>
    </location>
</feature>